<evidence type="ECO:0000313" key="1">
    <source>
        <dbReference type="EMBL" id="MBP2035189.1"/>
    </source>
</evidence>
<evidence type="ECO:0008006" key="3">
    <source>
        <dbReference type="Google" id="ProtNLM"/>
    </source>
</evidence>
<accession>A0ABS4KYR9</accession>
<comment type="caution">
    <text evidence="1">The sequence shown here is derived from an EMBL/GenBank/DDBJ whole genome shotgun (WGS) entry which is preliminary data.</text>
</comment>
<dbReference type="EMBL" id="JAGGLQ010000001">
    <property type="protein sequence ID" value="MBP2035189.1"/>
    <property type="molecule type" value="Genomic_DNA"/>
</dbReference>
<protein>
    <recommendedName>
        <fullName evidence="3">Helix-turn-helix protein</fullName>
    </recommendedName>
</protein>
<name>A0ABS4KYR9_STRAV</name>
<keyword evidence="2" id="KW-1185">Reference proteome</keyword>
<proteinExistence type="predicted"/>
<reference evidence="1 2" key="1">
    <citation type="submission" date="2021-03" db="EMBL/GenBank/DDBJ databases">
        <title>Genomic Encyclopedia of Type Strains, Phase IV (KMG-IV): sequencing the most valuable type-strain genomes for metagenomic binning, comparative biology and taxonomic classification.</title>
        <authorList>
            <person name="Goeker M."/>
        </authorList>
    </citation>
    <scope>NUCLEOTIDE SEQUENCE [LARGE SCALE GENOMIC DNA]</scope>
    <source>
        <strain evidence="1 2">DSM 40526</strain>
    </source>
</reference>
<dbReference type="RefSeq" id="WP_189966088.1">
    <property type="nucleotide sequence ID" value="NZ_BMVL01000002.1"/>
</dbReference>
<organism evidence="1 2">
    <name type="scientific">Streptomyces avidinii</name>
    <dbReference type="NCBI Taxonomy" id="1895"/>
    <lineage>
        <taxon>Bacteria</taxon>
        <taxon>Bacillati</taxon>
        <taxon>Actinomycetota</taxon>
        <taxon>Actinomycetes</taxon>
        <taxon>Kitasatosporales</taxon>
        <taxon>Streptomycetaceae</taxon>
        <taxon>Streptomyces</taxon>
    </lineage>
</organism>
<sequence length="256" mass="27212">MTTHTDACGPMGRLAAHREIDPGGLARRAEVEEYELRAVLRGATREPDLLRRLAPALGVHAADLFVLAGAPVPEDLAPLDATAGRSLPYLIRQFVLLPPEARREVLCFVRSLPQEERTGPVPDPRPYEQYPPGFGGVLLRMLANRNLDWNGSVRVLHTLAGLYVSPSTIGGVGHGTVELTHHLLADFAIVLGIPVADLTAMAGPVAEGGLRLSDPVPVRHSAGPDAAVLLKELSRLSAGQVRLVGAEAGVAPGRLY</sequence>
<dbReference type="Proteomes" id="UP001519310">
    <property type="component" value="Unassembled WGS sequence"/>
</dbReference>
<gene>
    <name evidence="1" type="ORF">J2Z77_000973</name>
</gene>
<evidence type="ECO:0000313" key="2">
    <source>
        <dbReference type="Proteomes" id="UP001519310"/>
    </source>
</evidence>